<dbReference type="CDD" id="cd00067">
    <property type="entry name" value="GAL4"/>
    <property type="match status" value="1"/>
</dbReference>
<dbReference type="InterPro" id="IPR007219">
    <property type="entry name" value="XnlR_reg_dom"/>
</dbReference>
<protein>
    <recommendedName>
        <fullName evidence="8">Zn(2)-C6 fungal-type domain-containing protein</fullName>
    </recommendedName>
</protein>
<evidence type="ECO:0000256" key="7">
    <source>
        <dbReference type="SAM" id="MobiDB-lite"/>
    </source>
</evidence>
<keyword evidence="5" id="KW-0804">Transcription</keyword>
<keyword evidence="2" id="KW-0862">Zinc</keyword>
<dbReference type="PROSITE" id="PS50048">
    <property type="entry name" value="ZN2_CY6_FUNGAL_2"/>
    <property type="match status" value="1"/>
</dbReference>
<dbReference type="CDD" id="cd12148">
    <property type="entry name" value="fungal_TF_MHR"/>
    <property type="match status" value="1"/>
</dbReference>
<dbReference type="SMART" id="SM00906">
    <property type="entry name" value="Fungal_trans"/>
    <property type="match status" value="1"/>
</dbReference>
<reference evidence="10" key="1">
    <citation type="journal article" date="2023" name="Mol. Phylogenet. Evol.">
        <title>Genome-scale phylogeny and comparative genomics of the fungal order Sordariales.</title>
        <authorList>
            <person name="Hensen N."/>
            <person name="Bonometti L."/>
            <person name="Westerberg I."/>
            <person name="Brannstrom I.O."/>
            <person name="Guillou S."/>
            <person name="Cros-Aarteil S."/>
            <person name="Calhoun S."/>
            <person name="Haridas S."/>
            <person name="Kuo A."/>
            <person name="Mondo S."/>
            <person name="Pangilinan J."/>
            <person name="Riley R."/>
            <person name="LaButti K."/>
            <person name="Andreopoulos B."/>
            <person name="Lipzen A."/>
            <person name="Chen C."/>
            <person name="Yan M."/>
            <person name="Daum C."/>
            <person name="Ng V."/>
            <person name="Clum A."/>
            <person name="Steindorff A."/>
            <person name="Ohm R.A."/>
            <person name="Martin F."/>
            <person name="Silar P."/>
            <person name="Natvig D.O."/>
            <person name="Lalanne C."/>
            <person name="Gautier V."/>
            <person name="Ament-Velasquez S.L."/>
            <person name="Kruys A."/>
            <person name="Hutchinson M.I."/>
            <person name="Powell A.J."/>
            <person name="Barry K."/>
            <person name="Miller A.N."/>
            <person name="Grigoriev I.V."/>
            <person name="Debuchy R."/>
            <person name="Gladieux P."/>
            <person name="Hiltunen Thoren M."/>
            <person name="Johannesson H."/>
        </authorList>
    </citation>
    <scope>NUCLEOTIDE SEQUENCE [LARGE SCALE GENOMIC DNA]</scope>
    <source>
        <strain evidence="10">CBS 340.73</strain>
    </source>
</reference>
<proteinExistence type="predicted"/>
<keyword evidence="6" id="KW-0539">Nucleus</keyword>
<organism evidence="9 10">
    <name type="scientific">Diplogelasinospora grovesii</name>
    <dbReference type="NCBI Taxonomy" id="303347"/>
    <lineage>
        <taxon>Eukaryota</taxon>
        <taxon>Fungi</taxon>
        <taxon>Dikarya</taxon>
        <taxon>Ascomycota</taxon>
        <taxon>Pezizomycotina</taxon>
        <taxon>Sordariomycetes</taxon>
        <taxon>Sordariomycetidae</taxon>
        <taxon>Sordariales</taxon>
        <taxon>Diplogelasinosporaceae</taxon>
        <taxon>Diplogelasinospora</taxon>
    </lineage>
</organism>
<sequence>MAEPQAPDGRRRRPAVSCALCRRRKIRCNRETPCSNCLRSRSEACVYVNESPNHVHHPSSPRRPLGRGSTLDSARESIIIDTASNTTSGSTLPSRASNSLPTRSTGPSTPSSLLSAQDAESVRLKLRIRQLEDQLSKSNLMPIHSSVSTPQSNVETASSRLGGTFHLHYESGSPGQPQAVIARSVTHKTRLFGSSHWATSGVPLVRDIFKAIEPHTREETSSAWSGIERCKSLARIIKAQRAPSWPSPPTPELPNKEICDTLVDYYLQTTESIYRILHIPTFRRNYEALWASNTASSNTAFLVQLKLVLAIGASLYDKRFSLRALAVRWVHEAQVWVAEPKYKSRLDIQSLQTNLLLLLAQERMGDGGDSIWISVGALLRKAVYMGLHRDPARLPPRTAFAAEMRRRLWNTILELTLQSSLTSGGPPFITLGDFDTAPPGNFGDDQLVAGDQVVAGDLVPKPEADFTQVSITIALRKTFPQRLAVVKFLNDLASSGTYEETLRLDAELRTAYKALGRTLQAYSCLSTRPAPSQFEIRVVDFIMQRYLSALHLPYFGPALHETAYAFSRKVVVESSLKIWRAACPSSSSSSSLSLAAIAQQFQGGGHAAPSSSSSDWDGHDQLLPRIAVCSSGSYPTVAIHAALLIAVELRTQLQEEENLLGPAMLRPDLFSVLDDAKAWCLRVLEAGETNVKGYLLMSLVTAQIEGLMRGLGKNDVAELMVKAAENLEEKCLPILREISTALGQGEGGGEGGAVDGLQQASLAAPGEAMEEDWGFMTADGLLNPDNIEPLSWMFNDDGNSGVPSLW</sequence>
<dbReference type="GO" id="GO:0001228">
    <property type="term" value="F:DNA-binding transcription activator activity, RNA polymerase II-specific"/>
    <property type="evidence" value="ECO:0007669"/>
    <property type="project" value="TreeGrafter"/>
</dbReference>
<dbReference type="Pfam" id="PF04082">
    <property type="entry name" value="Fungal_trans"/>
    <property type="match status" value="1"/>
</dbReference>
<name>A0AAN6MWE3_9PEZI</name>
<comment type="caution">
    <text evidence="9">The sequence shown here is derived from an EMBL/GenBank/DDBJ whole genome shotgun (WGS) entry which is preliminary data.</text>
</comment>
<evidence type="ECO:0000256" key="3">
    <source>
        <dbReference type="ARBA" id="ARBA00023015"/>
    </source>
</evidence>
<keyword evidence="3" id="KW-0805">Transcription regulation</keyword>
<dbReference type="InterPro" id="IPR001138">
    <property type="entry name" value="Zn2Cys6_DnaBD"/>
</dbReference>
<dbReference type="PROSITE" id="PS00463">
    <property type="entry name" value="ZN2_CY6_FUNGAL_1"/>
    <property type="match status" value="1"/>
</dbReference>
<dbReference type="GO" id="GO:0000978">
    <property type="term" value="F:RNA polymerase II cis-regulatory region sequence-specific DNA binding"/>
    <property type="evidence" value="ECO:0007669"/>
    <property type="project" value="TreeGrafter"/>
</dbReference>
<evidence type="ECO:0000256" key="5">
    <source>
        <dbReference type="ARBA" id="ARBA00023163"/>
    </source>
</evidence>
<feature type="compositionally biased region" description="Polar residues" evidence="7">
    <location>
        <begin position="82"/>
        <end position="98"/>
    </location>
</feature>
<keyword evidence="1" id="KW-0479">Metal-binding</keyword>
<keyword evidence="10" id="KW-1185">Reference proteome</keyword>
<evidence type="ECO:0000256" key="4">
    <source>
        <dbReference type="ARBA" id="ARBA00023125"/>
    </source>
</evidence>
<dbReference type="EMBL" id="MU854073">
    <property type="protein sequence ID" value="KAK3933778.1"/>
    <property type="molecule type" value="Genomic_DNA"/>
</dbReference>
<evidence type="ECO:0000313" key="9">
    <source>
        <dbReference type="EMBL" id="KAK3933778.1"/>
    </source>
</evidence>
<evidence type="ECO:0000313" key="10">
    <source>
        <dbReference type="Proteomes" id="UP001303473"/>
    </source>
</evidence>
<dbReference type="GO" id="GO:0006351">
    <property type="term" value="P:DNA-templated transcription"/>
    <property type="evidence" value="ECO:0007669"/>
    <property type="project" value="InterPro"/>
</dbReference>
<evidence type="ECO:0000256" key="6">
    <source>
        <dbReference type="ARBA" id="ARBA00023242"/>
    </source>
</evidence>
<dbReference type="PANTHER" id="PTHR31944">
    <property type="entry name" value="HEME-RESPONSIVE ZINC FINGER TRANSCRIPTION FACTOR HAP1"/>
    <property type="match status" value="1"/>
</dbReference>
<dbReference type="GO" id="GO:0008270">
    <property type="term" value="F:zinc ion binding"/>
    <property type="evidence" value="ECO:0007669"/>
    <property type="project" value="InterPro"/>
</dbReference>
<dbReference type="InterPro" id="IPR051430">
    <property type="entry name" value="Fungal_TF_Env_Response"/>
</dbReference>
<gene>
    <name evidence="9" type="ORF">QBC46DRAFT_431418</name>
</gene>
<feature type="compositionally biased region" description="Low complexity" evidence="7">
    <location>
        <begin position="99"/>
        <end position="115"/>
    </location>
</feature>
<dbReference type="Gene3D" id="4.10.240.10">
    <property type="entry name" value="Zn(2)-C6 fungal-type DNA-binding domain"/>
    <property type="match status" value="1"/>
</dbReference>
<feature type="domain" description="Zn(2)-C6 fungal-type" evidence="8">
    <location>
        <begin position="17"/>
        <end position="47"/>
    </location>
</feature>
<dbReference type="Proteomes" id="UP001303473">
    <property type="component" value="Unassembled WGS sequence"/>
</dbReference>
<dbReference type="PANTHER" id="PTHR31944:SF131">
    <property type="entry name" value="HEME-RESPONSIVE ZINC FINGER TRANSCRIPTION FACTOR HAP1"/>
    <property type="match status" value="1"/>
</dbReference>
<accession>A0AAN6MWE3</accession>
<dbReference type="GO" id="GO:0005634">
    <property type="term" value="C:nucleus"/>
    <property type="evidence" value="ECO:0007669"/>
    <property type="project" value="TreeGrafter"/>
</dbReference>
<dbReference type="InterPro" id="IPR036864">
    <property type="entry name" value="Zn2-C6_fun-type_DNA-bd_sf"/>
</dbReference>
<evidence type="ECO:0000259" key="8">
    <source>
        <dbReference type="PROSITE" id="PS50048"/>
    </source>
</evidence>
<dbReference type="SMART" id="SM00066">
    <property type="entry name" value="GAL4"/>
    <property type="match status" value="1"/>
</dbReference>
<dbReference type="SUPFAM" id="SSF57701">
    <property type="entry name" value="Zn2/Cys6 DNA-binding domain"/>
    <property type="match status" value="1"/>
</dbReference>
<dbReference type="AlphaFoldDB" id="A0AAN6MWE3"/>
<feature type="region of interest" description="Disordered" evidence="7">
    <location>
        <begin position="51"/>
        <end position="117"/>
    </location>
</feature>
<keyword evidence="4" id="KW-0238">DNA-binding</keyword>
<evidence type="ECO:0000256" key="2">
    <source>
        <dbReference type="ARBA" id="ARBA00022833"/>
    </source>
</evidence>
<dbReference type="Pfam" id="PF00172">
    <property type="entry name" value="Zn_clus"/>
    <property type="match status" value="1"/>
</dbReference>
<evidence type="ECO:0000256" key="1">
    <source>
        <dbReference type="ARBA" id="ARBA00022723"/>
    </source>
</evidence>